<protein>
    <submittedName>
        <fullName evidence="1">Transporter</fullName>
    </submittedName>
</protein>
<reference evidence="1 2" key="1">
    <citation type="journal article" date="2006" name="Int. J. Syst. Evol. Microbiol.">
        <title>Costertonia aggregata gen. nov., sp. nov., a mesophilic marine bacterium of the family Flavobacteriaceae, isolated from a mature biofilm.</title>
        <authorList>
            <person name="Kwon K.K."/>
            <person name="Lee Y.K."/>
            <person name="Lee H.K."/>
        </authorList>
    </citation>
    <scope>NUCLEOTIDE SEQUENCE [LARGE SCALE GENOMIC DNA]</scope>
    <source>
        <strain evidence="1 2">KCCM 42265</strain>
    </source>
</reference>
<name>A0A7H9ARV9_9FLAO</name>
<organism evidence="1 2">
    <name type="scientific">Costertonia aggregata</name>
    <dbReference type="NCBI Taxonomy" id="343403"/>
    <lineage>
        <taxon>Bacteria</taxon>
        <taxon>Pseudomonadati</taxon>
        <taxon>Bacteroidota</taxon>
        <taxon>Flavobacteriia</taxon>
        <taxon>Flavobacteriales</taxon>
        <taxon>Flavobacteriaceae</taxon>
        <taxon>Costertonia</taxon>
    </lineage>
</organism>
<dbReference type="Pfam" id="PF13557">
    <property type="entry name" value="Phenol_MetA_deg"/>
    <property type="match status" value="1"/>
</dbReference>
<dbReference type="AlphaFoldDB" id="A0A7H9ARV9"/>
<accession>A0A7H9ARV9</accession>
<evidence type="ECO:0000313" key="2">
    <source>
        <dbReference type="Proteomes" id="UP000509302"/>
    </source>
</evidence>
<sequence>MTRLLYICIFLYTAVVFSQGAWTRANKEVYSQLSFNSITYSNIFGNPDYDTERKISDNTLQLYTEYGVSNKTTLIFNLPLKLLNAGNTLENNTPITSEGSENTLGNITLGVKYQLYKKNWVVSGQLNVETNTGTFFQESGLRSGYDTWTLVPRINIGRSFDGFYIQGYTGVDVRFNDYSSNLRVGAEIGATPIKKLWTIGFLDFSSSFKNGAIVLPVENVLTGLYVNDQEYFAYGLKLIYEASNTFGFLANYAGALSGTNVPKSGVLGIGLYHKF</sequence>
<dbReference type="EMBL" id="CP058595">
    <property type="protein sequence ID" value="QLG46231.1"/>
    <property type="molecule type" value="Genomic_DNA"/>
</dbReference>
<dbReference type="Proteomes" id="UP000509302">
    <property type="component" value="Chromosome"/>
</dbReference>
<keyword evidence="2" id="KW-1185">Reference proteome</keyword>
<dbReference type="InterPro" id="IPR025737">
    <property type="entry name" value="FApF"/>
</dbReference>
<dbReference type="RefSeq" id="WP_179242512.1">
    <property type="nucleotide sequence ID" value="NZ_CP058595.1"/>
</dbReference>
<proteinExistence type="predicted"/>
<dbReference type="KEGG" id="cagg:HYG79_13040"/>
<gene>
    <name evidence="1" type="ORF">HYG79_13040</name>
</gene>
<evidence type="ECO:0000313" key="1">
    <source>
        <dbReference type="EMBL" id="QLG46231.1"/>
    </source>
</evidence>